<protein>
    <submittedName>
        <fullName evidence="1">Putative Zn-dependent protease with MMP-like domain</fullName>
    </submittedName>
</protein>
<comment type="caution">
    <text evidence="1">The sequence shown here is derived from an EMBL/GenBank/DDBJ whole genome shotgun (WGS) entry which is preliminary data.</text>
</comment>
<organism evidence="1 2">
    <name type="scientific">Geothermobacter ehrlichii</name>
    <dbReference type="NCBI Taxonomy" id="213224"/>
    <lineage>
        <taxon>Bacteria</taxon>
        <taxon>Pseudomonadati</taxon>
        <taxon>Thermodesulfobacteriota</taxon>
        <taxon>Desulfuromonadia</taxon>
        <taxon>Desulfuromonadales</taxon>
        <taxon>Geothermobacteraceae</taxon>
        <taxon>Geothermobacter</taxon>
    </lineage>
</organism>
<dbReference type="InterPro" id="IPR010428">
    <property type="entry name" value="Zincin_1"/>
</dbReference>
<dbReference type="GO" id="GO:0006508">
    <property type="term" value="P:proteolysis"/>
    <property type="evidence" value="ECO:0007669"/>
    <property type="project" value="UniProtKB-KW"/>
</dbReference>
<dbReference type="SUPFAM" id="SSF55486">
    <property type="entry name" value="Metalloproteases ('zincins'), catalytic domain"/>
    <property type="match status" value="1"/>
</dbReference>
<proteinExistence type="predicted"/>
<dbReference type="Proteomes" id="UP000324159">
    <property type="component" value="Unassembled WGS sequence"/>
</dbReference>
<name>A0A5D3WKH6_9BACT</name>
<dbReference type="RefSeq" id="WP_148895360.1">
    <property type="nucleotide sequence ID" value="NZ_VNIB01000004.1"/>
</dbReference>
<dbReference type="EMBL" id="VNIB01000004">
    <property type="protein sequence ID" value="TYO98888.1"/>
    <property type="molecule type" value="Genomic_DNA"/>
</dbReference>
<dbReference type="OrthoDB" id="9806895at2"/>
<reference evidence="1 2" key="1">
    <citation type="submission" date="2019-07" db="EMBL/GenBank/DDBJ databases">
        <title>Genomic Encyclopedia of Type Strains, Phase IV (KMG-IV): sequencing the most valuable type-strain genomes for metagenomic binning, comparative biology and taxonomic classification.</title>
        <authorList>
            <person name="Goeker M."/>
        </authorList>
    </citation>
    <scope>NUCLEOTIDE SEQUENCE [LARGE SCALE GENOMIC DNA]</scope>
    <source>
        <strain evidence="1 2">SS015</strain>
    </source>
</reference>
<dbReference type="Pfam" id="PF06262">
    <property type="entry name" value="Zincin_1"/>
    <property type="match status" value="1"/>
</dbReference>
<dbReference type="Gene3D" id="3.30.2010.20">
    <property type="match status" value="1"/>
</dbReference>
<evidence type="ECO:0000313" key="2">
    <source>
        <dbReference type="Proteomes" id="UP000324159"/>
    </source>
</evidence>
<dbReference type="CDD" id="cd12952">
    <property type="entry name" value="MMP_ACEL2062"/>
    <property type="match status" value="1"/>
</dbReference>
<keyword evidence="1" id="KW-0645">Protease</keyword>
<keyword evidence="1" id="KW-0378">Hydrolase</keyword>
<sequence length="129" mass="14849">MRRADFERLVERTLAALPSPYAERLLNLVILVEDRADAETLAEVGYDDPAELLGYFRGTPLTLRTHDQIDLGPDMIFLYQEAIEDEARCTGLSVRQVVRETLWHEIAHYFGFSEEEMDCIEALWAEEEG</sequence>
<dbReference type="GO" id="GO:0008233">
    <property type="term" value="F:peptidase activity"/>
    <property type="evidence" value="ECO:0007669"/>
    <property type="project" value="UniProtKB-KW"/>
</dbReference>
<keyword evidence="2" id="KW-1185">Reference proteome</keyword>
<accession>A0A5D3WKH6</accession>
<dbReference type="InterPro" id="IPR038555">
    <property type="entry name" value="Zincin_1_sf"/>
</dbReference>
<evidence type="ECO:0000313" key="1">
    <source>
        <dbReference type="EMBL" id="TYO98888.1"/>
    </source>
</evidence>
<gene>
    <name evidence="1" type="ORF">EDC39_10411</name>
</gene>
<dbReference type="AlphaFoldDB" id="A0A5D3WKH6"/>